<dbReference type="AlphaFoldDB" id="A0A7J7XHJ0"/>
<protein>
    <submittedName>
        <fullName evidence="1">Uncharacterized protein</fullName>
    </submittedName>
</protein>
<comment type="caution">
    <text evidence="1">The sequence shown here is derived from an EMBL/GenBank/DDBJ whole genome shotgun (WGS) entry which is preliminary data.</text>
</comment>
<proteinExistence type="predicted"/>
<dbReference type="Proteomes" id="UP000527355">
    <property type="component" value="Unassembled WGS sequence"/>
</dbReference>
<keyword evidence="2" id="KW-1185">Reference proteome</keyword>
<sequence length="120" mass="13035">MISVRCERTLKWSLNLPPPSFLRALIKWGSSPSISPTASLPPILVCGPLYLLATATQTYLFPGVEKGEKTGRGGTRMAPRGFCCLPSWHLKPSGAPRGHLSECPHQLCLCPLTQVIQTPI</sequence>
<gene>
    <name evidence="1" type="ORF">mMyoMyo1_011743</name>
</gene>
<reference evidence="1 2" key="1">
    <citation type="journal article" date="2020" name="Nature">
        <title>Six reference-quality genomes reveal evolution of bat adaptations.</title>
        <authorList>
            <person name="Jebb D."/>
            <person name="Huang Z."/>
            <person name="Pippel M."/>
            <person name="Hughes G.M."/>
            <person name="Lavrichenko K."/>
            <person name="Devanna P."/>
            <person name="Winkler S."/>
            <person name="Jermiin L.S."/>
            <person name="Skirmuntt E.C."/>
            <person name="Katzourakis A."/>
            <person name="Burkitt-Gray L."/>
            <person name="Ray D.A."/>
            <person name="Sullivan K.A.M."/>
            <person name="Roscito J.G."/>
            <person name="Kirilenko B.M."/>
            <person name="Davalos L.M."/>
            <person name="Corthals A.P."/>
            <person name="Power M.L."/>
            <person name="Jones G."/>
            <person name="Ransome R.D."/>
            <person name="Dechmann D.K.N."/>
            <person name="Locatelli A.G."/>
            <person name="Puechmaille S.J."/>
            <person name="Fedrigo O."/>
            <person name="Jarvis E.D."/>
            <person name="Hiller M."/>
            <person name="Vernes S.C."/>
            <person name="Myers E.W."/>
            <person name="Teeling E.C."/>
        </authorList>
    </citation>
    <scope>NUCLEOTIDE SEQUENCE [LARGE SCALE GENOMIC DNA]</scope>
    <source>
        <strain evidence="1">MMyoMyo1</strain>
        <tissue evidence="1">Flight muscle</tissue>
    </source>
</reference>
<organism evidence="1 2">
    <name type="scientific">Myotis myotis</name>
    <name type="common">Greater mouse-eared bat</name>
    <name type="synonym">Vespertilio myotis</name>
    <dbReference type="NCBI Taxonomy" id="51298"/>
    <lineage>
        <taxon>Eukaryota</taxon>
        <taxon>Metazoa</taxon>
        <taxon>Chordata</taxon>
        <taxon>Craniata</taxon>
        <taxon>Vertebrata</taxon>
        <taxon>Euteleostomi</taxon>
        <taxon>Mammalia</taxon>
        <taxon>Eutheria</taxon>
        <taxon>Laurasiatheria</taxon>
        <taxon>Chiroptera</taxon>
        <taxon>Yangochiroptera</taxon>
        <taxon>Vespertilionidae</taxon>
        <taxon>Myotis</taxon>
    </lineage>
</organism>
<evidence type="ECO:0000313" key="2">
    <source>
        <dbReference type="Proteomes" id="UP000527355"/>
    </source>
</evidence>
<dbReference type="EMBL" id="JABWUV010000006">
    <property type="protein sequence ID" value="KAF6349187.1"/>
    <property type="molecule type" value="Genomic_DNA"/>
</dbReference>
<name>A0A7J7XHJ0_MYOMY</name>
<accession>A0A7J7XHJ0</accession>
<evidence type="ECO:0000313" key="1">
    <source>
        <dbReference type="EMBL" id="KAF6349187.1"/>
    </source>
</evidence>